<comment type="caution">
    <text evidence="9">The sequence shown here is derived from an EMBL/GenBank/DDBJ whole genome shotgun (WGS) entry which is preliminary data.</text>
</comment>
<dbReference type="NCBIfam" id="TIGR01141">
    <property type="entry name" value="hisC"/>
    <property type="match status" value="1"/>
</dbReference>
<evidence type="ECO:0000256" key="6">
    <source>
        <dbReference type="ARBA" id="ARBA00023102"/>
    </source>
</evidence>
<dbReference type="InterPro" id="IPR015422">
    <property type="entry name" value="PyrdxlP-dep_Trfase_small"/>
</dbReference>
<dbReference type="RefSeq" id="WP_154590677.1">
    <property type="nucleotide sequence ID" value="NZ_JADFAY010000014.1"/>
</dbReference>
<dbReference type="GO" id="GO:0030170">
    <property type="term" value="F:pyridoxal phosphate binding"/>
    <property type="evidence" value="ECO:0007669"/>
    <property type="project" value="InterPro"/>
</dbReference>
<dbReference type="InterPro" id="IPR004839">
    <property type="entry name" value="Aminotransferase_I/II_large"/>
</dbReference>
<feature type="modified residue" description="N6-(pyridoxal phosphate)lysine" evidence="7">
    <location>
        <position position="208"/>
    </location>
</feature>
<dbReference type="InterPro" id="IPR015421">
    <property type="entry name" value="PyrdxlP-dep_Trfase_major"/>
</dbReference>
<organism evidence="9 10">
    <name type="scientific">Streptococcus uberis</name>
    <dbReference type="NCBI Taxonomy" id="1349"/>
    <lineage>
        <taxon>Bacteria</taxon>
        <taxon>Bacillati</taxon>
        <taxon>Bacillota</taxon>
        <taxon>Bacilli</taxon>
        <taxon>Lactobacillales</taxon>
        <taxon>Streptococcaceae</taxon>
        <taxon>Streptococcus</taxon>
    </lineage>
</organism>
<accession>A0A6L6G8D9</accession>
<comment type="pathway">
    <text evidence="7">Amino-acid biosynthesis; L-histidine biosynthesis; L-histidine from 5-phospho-alpha-D-ribose 1-diphosphate: step 7/9.</text>
</comment>
<keyword evidence="7" id="KW-0028">Amino-acid biosynthesis</keyword>
<dbReference type="GO" id="GO:0000105">
    <property type="term" value="P:L-histidine biosynthetic process"/>
    <property type="evidence" value="ECO:0007669"/>
    <property type="project" value="UniProtKB-UniRule"/>
</dbReference>
<dbReference type="InterPro" id="IPR005861">
    <property type="entry name" value="HisP_aminotrans"/>
</dbReference>
<dbReference type="InterPro" id="IPR050106">
    <property type="entry name" value="HistidinolP_aminotransfase"/>
</dbReference>
<dbReference type="GO" id="GO:0004400">
    <property type="term" value="F:histidinol-phosphate transaminase activity"/>
    <property type="evidence" value="ECO:0007669"/>
    <property type="project" value="UniProtKB-UniRule"/>
</dbReference>
<reference evidence="9 10" key="1">
    <citation type="submission" date="2019-11" db="EMBL/GenBank/DDBJ databases">
        <title>Streptococcus uberis isolated from clinical mastitis cases on a southeastern Queensland dairy.</title>
        <authorList>
            <person name="Workentine M.L."/>
            <person name="Price R."/>
            <person name="Olchowy T."/>
        </authorList>
    </citation>
    <scope>NUCLEOTIDE SEQUENCE [LARGE SCALE GENOMIC DNA]</scope>
    <source>
        <strain evidence="9 10">OLC4459-A17</strain>
    </source>
</reference>
<dbReference type="Gene3D" id="3.40.640.10">
    <property type="entry name" value="Type I PLP-dependent aspartate aminotransferase-like (Major domain)"/>
    <property type="match status" value="1"/>
</dbReference>
<dbReference type="InterPro" id="IPR015424">
    <property type="entry name" value="PyrdxlP-dep_Trfase"/>
</dbReference>
<evidence type="ECO:0000256" key="3">
    <source>
        <dbReference type="ARBA" id="ARBA00022576"/>
    </source>
</evidence>
<feature type="domain" description="Aminotransferase class I/classII large" evidence="8">
    <location>
        <begin position="23"/>
        <end position="345"/>
    </location>
</feature>
<evidence type="ECO:0000256" key="1">
    <source>
        <dbReference type="ARBA" id="ARBA00001933"/>
    </source>
</evidence>
<evidence type="ECO:0000256" key="5">
    <source>
        <dbReference type="ARBA" id="ARBA00022898"/>
    </source>
</evidence>
<evidence type="ECO:0000313" key="9">
    <source>
        <dbReference type="EMBL" id="MTD01661.1"/>
    </source>
</evidence>
<comment type="similarity">
    <text evidence="7">Belongs to the class-II pyridoxal-phosphate-dependent aminotransferase family. Histidinol-phosphate aminotransferase subfamily.</text>
</comment>
<dbReference type="PANTHER" id="PTHR43643:SF3">
    <property type="entry name" value="HISTIDINOL-PHOSPHATE AMINOTRANSFERASE"/>
    <property type="match status" value="1"/>
</dbReference>
<dbReference type="HAMAP" id="MF_01023">
    <property type="entry name" value="HisC_aminotrans_2"/>
    <property type="match status" value="1"/>
</dbReference>
<keyword evidence="4 7" id="KW-0808">Transferase</keyword>
<evidence type="ECO:0000313" key="10">
    <source>
        <dbReference type="Proteomes" id="UP000483839"/>
    </source>
</evidence>
<protein>
    <recommendedName>
        <fullName evidence="7">Histidinol-phosphate aminotransferase</fullName>
        <ecNumber evidence="7">2.6.1.9</ecNumber>
    </recommendedName>
    <alternativeName>
        <fullName evidence="7">Imidazole acetol-phosphate transaminase</fullName>
    </alternativeName>
</protein>
<dbReference type="EMBL" id="WLXI01000040">
    <property type="protein sequence ID" value="MTD01661.1"/>
    <property type="molecule type" value="Genomic_DNA"/>
</dbReference>
<dbReference type="UniPathway" id="UPA00031">
    <property type="reaction ID" value="UER00012"/>
</dbReference>
<evidence type="ECO:0000256" key="4">
    <source>
        <dbReference type="ARBA" id="ARBA00022679"/>
    </source>
</evidence>
<dbReference type="SUPFAM" id="SSF53383">
    <property type="entry name" value="PLP-dependent transferases"/>
    <property type="match status" value="1"/>
</dbReference>
<dbReference type="PANTHER" id="PTHR43643">
    <property type="entry name" value="HISTIDINOL-PHOSPHATE AMINOTRANSFERASE 2"/>
    <property type="match status" value="1"/>
</dbReference>
<keyword evidence="3 7" id="KW-0032">Aminotransferase</keyword>
<evidence type="ECO:0000256" key="7">
    <source>
        <dbReference type="HAMAP-Rule" id="MF_01023"/>
    </source>
</evidence>
<dbReference type="AlphaFoldDB" id="A0A6L6G8D9"/>
<dbReference type="Gene3D" id="3.90.1150.10">
    <property type="entry name" value="Aspartate Aminotransferase, domain 1"/>
    <property type="match status" value="1"/>
</dbReference>
<name>A0A6L6G8D9_STRUB</name>
<comment type="cofactor">
    <cofactor evidence="1 7">
        <name>pyridoxal 5'-phosphate</name>
        <dbReference type="ChEBI" id="CHEBI:597326"/>
    </cofactor>
</comment>
<gene>
    <name evidence="7" type="primary">hisC</name>
    <name evidence="9" type="ORF">GKS16_05175</name>
</gene>
<dbReference type="Proteomes" id="UP000483839">
    <property type="component" value="Unassembled WGS sequence"/>
</dbReference>
<evidence type="ECO:0000259" key="8">
    <source>
        <dbReference type="Pfam" id="PF00155"/>
    </source>
</evidence>
<keyword evidence="6 7" id="KW-0368">Histidine biosynthesis</keyword>
<evidence type="ECO:0000256" key="2">
    <source>
        <dbReference type="ARBA" id="ARBA00011738"/>
    </source>
</evidence>
<keyword evidence="5 7" id="KW-0663">Pyridoxal phosphate</keyword>
<comment type="catalytic activity">
    <reaction evidence="7">
        <text>L-histidinol phosphate + 2-oxoglutarate = 3-(imidazol-4-yl)-2-oxopropyl phosphate + L-glutamate</text>
        <dbReference type="Rhea" id="RHEA:23744"/>
        <dbReference type="ChEBI" id="CHEBI:16810"/>
        <dbReference type="ChEBI" id="CHEBI:29985"/>
        <dbReference type="ChEBI" id="CHEBI:57766"/>
        <dbReference type="ChEBI" id="CHEBI:57980"/>
        <dbReference type="EC" id="2.6.1.9"/>
    </reaction>
</comment>
<comment type="subunit">
    <text evidence="2 7">Homodimer.</text>
</comment>
<dbReference type="CDD" id="cd00609">
    <property type="entry name" value="AAT_like"/>
    <property type="match status" value="1"/>
</dbReference>
<sequence>MNAIRGLRDLKAFVPGEQPNEKEIIKLNTNENPYPPSPKVSEKLNNFNVDQLKRYSPVEQIALRTAIANHLGITKDMVMIGSGSDEVLAMAFLAFFNNPEPILFPDVTYGFYKVLAELYGIPFQEIPLDESFELTNQGYLQKNGGIVLVNPNAPTGLAKPLTEIEDLLKANPGVMVVVDEAYISFGGQSALSLVKDYPNLFIVRTFSKDASLAGLRVGYGIGHPEIIQLMHAIKDSVNPYNLDSIAEALAIAAVEDWTYYEGTIAAICQTRDWFSQELSQLGYKVLPSSTNFLLVKPRSFSAKYLYKTLKEKHIYTRYFADADRIKDYLRISIGSQEEMESVLSIIRELEKG</sequence>
<dbReference type="Pfam" id="PF00155">
    <property type="entry name" value="Aminotran_1_2"/>
    <property type="match status" value="1"/>
</dbReference>
<dbReference type="EC" id="2.6.1.9" evidence="7"/>
<proteinExistence type="inferred from homology"/>